<dbReference type="GO" id="GO:0090263">
    <property type="term" value="P:positive regulation of canonical Wnt signaling pathway"/>
    <property type="evidence" value="ECO:0007669"/>
    <property type="project" value="TreeGrafter"/>
</dbReference>
<dbReference type="FunFam" id="2.30.29.30:FF:000103">
    <property type="entry name" value="Pleckstrin homology domain-containing family A member 4"/>
    <property type="match status" value="1"/>
</dbReference>
<feature type="region of interest" description="Disordered" evidence="4">
    <location>
        <begin position="1087"/>
        <end position="1110"/>
    </location>
</feature>
<dbReference type="Gene3D" id="2.30.29.30">
    <property type="entry name" value="Pleckstrin-homology domain (PH domain)/Phosphotyrosine-binding domain (PTB)"/>
    <property type="match status" value="1"/>
</dbReference>
<evidence type="ECO:0000256" key="4">
    <source>
        <dbReference type="SAM" id="MobiDB-lite"/>
    </source>
</evidence>
<dbReference type="CDD" id="cd13248">
    <property type="entry name" value="PH_PEPP1_2_3"/>
    <property type="match status" value="1"/>
</dbReference>
<feature type="region of interest" description="Disordered" evidence="4">
    <location>
        <begin position="422"/>
        <end position="522"/>
    </location>
</feature>
<accession>A0AAD1TAZ2</accession>
<dbReference type="GO" id="GO:0032266">
    <property type="term" value="F:phosphatidylinositol-3-phosphate binding"/>
    <property type="evidence" value="ECO:0007669"/>
    <property type="project" value="TreeGrafter"/>
</dbReference>
<dbReference type="Proteomes" id="UP001295444">
    <property type="component" value="Chromosome 10"/>
</dbReference>
<feature type="compositionally biased region" description="Basic and acidic residues" evidence="4">
    <location>
        <begin position="212"/>
        <end position="234"/>
    </location>
</feature>
<dbReference type="GO" id="GO:2000096">
    <property type="term" value="P:positive regulation of Wnt signaling pathway, planar cell polarity pathway"/>
    <property type="evidence" value="ECO:0007669"/>
    <property type="project" value="TreeGrafter"/>
</dbReference>
<evidence type="ECO:0000313" key="6">
    <source>
        <dbReference type="EMBL" id="CAH2319259.1"/>
    </source>
</evidence>
<evidence type="ECO:0000259" key="5">
    <source>
        <dbReference type="PROSITE" id="PS50003"/>
    </source>
</evidence>
<keyword evidence="3" id="KW-0597">Phosphoprotein</keyword>
<comment type="subcellular location">
    <subcellularLocation>
        <location evidence="1">Cytoplasm</location>
    </subcellularLocation>
</comment>
<dbReference type="GO" id="GO:0005737">
    <property type="term" value="C:cytoplasm"/>
    <property type="evidence" value="ECO:0007669"/>
    <property type="project" value="UniProtKB-SubCell"/>
</dbReference>
<dbReference type="InterPro" id="IPR011993">
    <property type="entry name" value="PH-like_dom_sf"/>
</dbReference>
<dbReference type="SMART" id="SM00233">
    <property type="entry name" value="PH"/>
    <property type="match status" value="1"/>
</dbReference>
<feature type="domain" description="PH" evidence="5">
    <location>
        <begin position="55"/>
        <end position="154"/>
    </location>
</feature>
<feature type="region of interest" description="Disordered" evidence="4">
    <location>
        <begin position="375"/>
        <end position="403"/>
    </location>
</feature>
<gene>
    <name evidence="6" type="ORF">PECUL_23A018635</name>
</gene>
<sequence length="1474" mass="164331">MTEEIERPRSGLSVTSSVVTTASVSQGSRPSTRSIKRVHTFGKREYSIKRDPNSPVVIRGWLYKQDSSGLKLWKRRWFVLSDFCLFYYRDSREETVLGSILLPSYEILPASPREVKNRRFSFKAEHPGMRTYYFGADTLEDMNAWIRAMNQSALVVSEDKNNRINHVHNLTNSTHDDLYASYEDFSHTGINPSGEHAKSAESLEIAQLSESRSQDESSRDSLPEQDRNGDLDKDQLFIGLRESLTDAMQHYTSIAQNGSVPPPTPENGVKNMELTYSRQELESKRSLERKDSIPEDEEWVPFHKDQSAFKETSESYGARSPSRIPQKGFECPHDVYTTPLSRSAPSSPAVLPAHVYSSEVGDRIWSSRDEKTMPRTDLLGTVDGRNIASSPVHSGSPSRTITCQSPEKAEYVVQRLVKPSRSFSLPPTPSEISKHRMVNRMSPSSINYGSSSTSEKAPYYSDSSHMIPVSYAGSPTRKDAPLSPSLNPKVQSPKAHVGSIDELVVPGSPSQGRLSGRSNTPIGRVDILPLEERLSNSGPPFRHNEERSGEYFITSSKTRCHIVKSSLSRPQTPSDRYDVIPSDDPYSSSTVAKGRYSRRSQPLGAEDERLVDGCGVPLPPRSHAYPNRLQSRQNNPNERVIIEEYPAELSLTPSLRHRNQAPRQYSERSLLAPGAVCSGRGFGLGCAPRHLSKMGSASYSQLPPLPPVSGRPGAHAPTGKRMSLSVLPSGSTTYRERALHQPRLADNSIDVLLTKVCGQDKLLVSIEEETTHLRAEKEKLEDALQMTHHHLDEFQGQDHIIENIWYQQRLLQDDLVYVRARLCDLSLERERAWEEYRVLDSDLQALRETLERVSQMGHPQEQAAAQRDLWMINDIISGLRYNKSSFHVIPESTRHPGIMASSPVGEPQPAYQRSFLHHSGQNPLSQREGHADFENTPPRPPLPKIRQAIPSPGIDGQSRGNSDQQQNKQDQFHEQQTDLELKDNEGQQASTAEGDAVKPNNDAVDYRLIQSSCPVSIPKGHKIIKEVKSSPPSMADVGTVRKQRMSAEEQLERMRKHQEAQIHEKPKPGISTQRQNSQRVITATIGGRLRSSSSDSLPVGTNSQIDKASLEQRKPALVRVTASFYPSTASTPQAGKLGNVKSKVAPPNATPSAQCNVDEPTYSLVMEPQAQSITSMTSLEISPLTKVTPPLRTSSKLVTAACKQAKKDLQDGSHEKPESCSNQMHSPQGISSETKPHARTQPEVRRNSEGVKKGSVTSPSPSPGEFSRQSEEGYTIAMEGERERIISLSYTLASEASQRSKNMTAETFADDCDAASDISASEEVYPWDFFMQDSYPSKQPEAKEGCRYKTTSKSSSTEDNVHELGNYQQNLQHSGETCTSQGEHFEFDKDLCNSIPSENLHYENWCAQNENGKSDHSPAMKPENTALSKCNGQVGTYDFLIEDLHYHPLSLNKVSDYCKEEREPIRITLLQSSF</sequence>
<dbReference type="InterPro" id="IPR040392">
    <property type="entry name" value="PKHA4-7_PH"/>
</dbReference>
<feature type="region of interest" description="Disordered" evidence="4">
    <location>
        <begin position="1205"/>
        <end position="1272"/>
    </location>
</feature>
<organism evidence="6 7">
    <name type="scientific">Pelobates cultripes</name>
    <name type="common">Western spadefoot toad</name>
    <dbReference type="NCBI Taxonomy" id="61616"/>
    <lineage>
        <taxon>Eukaryota</taxon>
        <taxon>Metazoa</taxon>
        <taxon>Chordata</taxon>
        <taxon>Craniata</taxon>
        <taxon>Vertebrata</taxon>
        <taxon>Euteleostomi</taxon>
        <taxon>Amphibia</taxon>
        <taxon>Batrachia</taxon>
        <taxon>Anura</taxon>
        <taxon>Pelobatoidea</taxon>
        <taxon>Pelobatidae</taxon>
        <taxon>Pelobates</taxon>
    </lineage>
</organism>
<feature type="compositionally biased region" description="Polar residues" evidence="4">
    <location>
        <begin position="565"/>
        <end position="574"/>
    </location>
</feature>
<feature type="region of interest" description="Disordered" evidence="4">
    <location>
        <begin position="563"/>
        <end position="605"/>
    </location>
</feature>
<feature type="compositionally biased region" description="Basic and acidic residues" evidence="4">
    <location>
        <begin position="1205"/>
        <end position="1218"/>
    </location>
</feature>
<dbReference type="GO" id="GO:0080025">
    <property type="term" value="F:phosphatidylinositol-3,5-bisphosphate binding"/>
    <property type="evidence" value="ECO:0007669"/>
    <property type="project" value="TreeGrafter"/>
</dbReference>
<dbReference type="Pfam" id="PF00169">
    <property type="entry name" value="PH"/>
    <property type="match status" value="1"/>
</dbReference>
<dbReference type="SUPFAM" id="SSF50729">
    <property type="entry name" value="PH domain-like"/>
    <property type="match status" value="1"/>
</dbReference>
<dbReference type="InterPro" id="IPR001849">
    <property type="entry name" value="PH_domain"/>
</dbReference>
<dbReference type="InterPro" id="IPR057971">
    <property type="entry name" value="PKHA4-7_TBCA"/>
</dbReference>
<dbReference type="PANTHER" id="PTHR12752">
    <property type="entry name" value="PHOSPHOINOSITOL 3-PHOSPHATE-BINDING PROTEIN"/>
    <property type="match status" value="1"/>
</dbReference>
<dbReference type="PANTHER" id="PTHR12752:SF7">
    <property type="entry name" value="PLECKSTRIN HOMOLOGY DOMAIN-CONTAINING FAMILY A MEMBER 4"/>
    <property type="match status" value="1"/>
</dbReference>
<feature type="compositionally biased region" description="Polar residues" evidence="4">
    <location>
        <begin position="1219"/>
        <end position="1233"/>
    </location>
</feature>
<feature type="compositionally biased region" description="Polar residues" evidence="4">
    <location>
        <begin position="387"/>
        <end position="403"/>
    </location>
</feature>
<keyword evidence="7" id="KW-1185">Reference proteome</keyword>
<dbReference type="Pfam" id="PF25541">
    <property type="entry name" value="TBCA_PH"/>
    <property type="match status" value="1"/>
</dbReference>
<feature type="region of interest" description="Disordered" evidence="4">
    <location>
        <begin position="310"/>
        <end position="329"/>
    </location>
</feature>
<evidence type="ECO:0000256" key="2">
    <source>
        <dbReference type="ARBA" id="ARBA00022490"/>
    </source>
</evidence>
<evidence type="ECO:0000256" key="1">
    <source>
        <dbReference type="ARBA" id="ARBA00004496"/>
    </source>
</evidence>
<feature type="compositionally biased region" description="Polar residues" evidence="4">
    <location>
        <begin position="958"/>
        <end position="969"/>
    </location>
</feature>
<dbReference type="GO" id="GO:0043325">
    <property type="term" value="F:phosphatidylinositol-3,4-bisphosphate binding"/>
    <property type="evidence" value="ECO:0007669"/>
    <property type="project" value="TreeGrafter"/>
</dbReference>
<evidence type="ECO:0000256" key="3">
    <source>
        <dbReference type="ARBA" id="ARBA00022553"/>
    </source>
</evidence>
<proteinExistence type="predicted"/>
<feature type="compositionally biased region" description="Polar residues" evidence="4">
    <location>
        <begin position="508"/>
        <end position="521"/>
    </location>
</feature>
<keyword evidence="2" id="KW-0963">Cytoplasm</keyword>
<evidence type="ECO:0000313" key="7">
    <source>
        <dbReference type="Proteomes" id="UP001295444"/>
    </source>
</evidence>
<feature type="region of interest" description="Disordered" evidence="4">
    <location>
        <begin position="919"/>
        <end position="973"/>
    </location>
</feature>
<feature type="compositionally biased region" description="Basic and acidic residues" evidence="4">
    <location>
        <begin position="1234"/>
        <end position="1252"/>
    </location>
</feature>
<dbReference type="EMBL" id="OW240921">
    <property type="protein sequence ID" value="CAH2319259.1"/>
    <property type="molecule type" value="Genomic_DNA"/>
</dbReference>
<reference evidence="6" key="1">
    <citation type="submission" date="2022-03" db="EMBL/GenBank/DDBJ databases">
        <authorList>
            <person name="Alioto T."/>
            <person name="Alioto T."/>
            <person name="Gomez Garrido J."/>
        </authorList>
    </citation>
    <scope>NUCLEOTIDE SEQUENCE</scope>
</reference>
<dbReference type="GO" id="GO:0005546">
    <property type="term" value="F:phosphatidylinositol-4,5-bisphosphate binding"/>
    <property type="evidence" value="ECO:0007669"/>
    <property type="project" value="TreeGrafter"/>
</dbReference>
<dbReference type="GO" id="GO:0031234">
    <property type="term" value="C:extrinsic component of cytoplasmic side of plasma membrane"/>
    <property type="evidence" value="ECO:0007669"/>
    <property type="project" value="TreeGrafter"/>
</dbReference>
<name>A0AAD1TAZ2_PELCU</name>
<feature type="compositionally biased region" description="Polar residues" evidence="4">
    <location>
        <begin position="441"/>
        <end position="455"/>
    </location>
</feature>
<dbReference type="PROSITE" id="PS50003">
    <property type="entry name" value="PH_DOMAIN"/>
    <property type="match status" value="1"/>
</dbReference>
<feature type="region of interest" description="Disordered" evidence="4">
    <location>
        <begin position="206"/>
        <end position="234"/>
    </location>
</feature>
<protein>
    <recommendedName>
        <fullName evidence="5">PH domain-containing protein</fullName>
    </recommendedName>
</protein>